<proteinExistence type="predicted"/>
<name>A0A845AQN0_9SPHN</name>
<sequence length="169" mass="17605">MAGLLAACSSDVPPPYEQQNAQAAAVDEDRVVLRSGGLAAGAEAFYFSSGRNEVESALAKVLGEPEGRDAIAECGAGAMEFTNFPGGLTVNFQNDFLVGWSFNEANQQIATQGNISVGSPRQEVEGVDGYSPIPDSTLGDEFALGDSMGGFMGEDAVEGLYAGTNCFFR</sequence>
<gene>
    <name evidence="1" type="ORF">GRI94_12335</name>
</gene>
<reference evidence="1 2" key="1">
    <citation type="submission" date="2019-12" db="EMBL/GenBank/DDBJ databases">
        <title>Genomic-based taxomic classification of the family Erythrobacteraceae.</title>
        <authorList>
            <person name="Xu L."/>
        </authorList>
    </citation>
    <scope>NUCLEOTIDE SEQUENCE [LARGE SCALE GENOMIC DNA]</scope>
    <source>
        <strain evidence="1 2">JCM 16677</strain>
    </source>
</reference>
<protein>
    <submittedName>
        <fullName evidence="1">Aspartate-semialdehyde dehydrogenase</fullName>
    </submittedName>
</protein>
<dbReference type="OrthoDB" id="878483at2"/>
<comment type="caution">
    <text evidence="1">The sequence shown here is derived from an EMBL/GenBank/DDBJ whole genome shotgun (WGS) entry which is preliminary data.</text>
</comment>
<dbReference type="Proteomes" id="UP000446786">
    <property type="component" value="Unassembled WGS sequence"/>
</dbReference>
<organism evidence="1 2">
    <name type="scientific">Parerythrobacter jejuensis</name>
    <dbReference type="NCBI Taxonomy" id="795812"/>
    <lineage>
        <taxon>Bacteria</taxon>
        <taxon>Pseudomonadati</taxon>
        <taxon>Pseudomonadota</taxon>
        <taxon>Alphaproteobacteria</taxon>
        <taxon>Sphingomonadales</taxon>
        <taxon>Erythrobacteraceae</taxon>
        <taxon>Parerythrobacter</taxon>
    </lineage>
</organism>
<evidence type="ECO:0000313" key="2">
    <source>
        <dbReference type="Proteomes" id="UP000446786"/>
    </source>
</evidence>
<keyword evidence="2" id="KW-1185">Reference proteome</keyword>
<dbReference type="AlphaFoldDB" id="A0A845AQN0"/>
<accession>A0A845AQN0</accession>
<dbReference type="EMBL" id="WTYE01000001">
    <property type="protein sequence ID" value="MXP32610.1"/>
    <property type="molecule type" value="Genomic_DNA"/>
</dbReference>
<evidence type="ECO:0000313" key="1">
    <source>
        <dbReference type="EMBL" id="MXP32610.1"/>
    </source>
</evidence>